<protein>
    <recommendedName>
        <fullName evidence="16">Solute carrier family 25 member 35</fullName>
    </recommendedName>
</protein>
<dbReference type="InterPro" id="IPR018108">
    <property type="entry name" value="MCP_transmembrane"/>
</dbReference>
<dbReference type="InterPro" id="IPR023395">
    <property type="entry name" value="MCP_dom_sf"/>
</dbReference>
<keyword evidence="3 11" id="KW-0813">Transport</keyword>
<keyword evidence="6" id="KW-0999">Mitochondrion inner membrane</keyword>
<keyword evidence="9 10" id="KW-0472">Membrane</keyword>
<dbReference type="SUPFAM" id="SSF103506">
    <property type="entry name" value="Mitochondrial carrier"/>
    <property type="match status" value="1"/>
</dbReference>
<evidence type="ECO:0000256" key="8">
    <source>
        <dbReference type="ARBA" id="ARBA00023128"/>
    </source>
</evidence>
<organism evidence="12 15">
    <name type="scientific">Loxostege sticticalis</name>
    <name type="common">Beet webworm moth</name>
    <dbReference type="NCBI Taxonomy" id="481309"/>
    <lineage>
        <taxon>Eukaryota</taxon>
        <taxon>Metazoa</taxon>
        <taxon>Ecdysozoa</taxon>
        <taxon>Arthropoda</taxon>
        <taxon>Hexapoda</taxon>
        <taxon>Insecta</taxon>
        <taxon>Pterygota</taxon>
        <taxon>Neoptera</taxon>
        <taxon>Endopterygota</taxon>
        <taxon>Lepidoptera</taxon>
        <taxon>Glossata</taxon>
        <taxon>Ditrysia</taxon>
        <taxon>Pyraloidea</taxon>
        <taxon>Crambidae</taxon>
        <taxon>Pyraustinae</taxon>
        <taxon>Loxostege</taxon>
    </lineage>
</organism>
<accession>A0ABD0TH72</accession>
<evidence type="ECO:0000256" key="11">
    <source>
        <dbReference type="RuleBase" id="RU000488"/>
    </source>
</evidence>
<dbReference type="Proteomes" id="UP001549921">
    <property type="component" value="Unassembled WGS sequence"/>
</dbReference>
<keyword evidence="4 10" id="KW-0812">Transmembrane</keyword>
<dbReference type="Gene3D" id="1.50.40.10">
    <property type="entry name" value="Mitochondrial carrier domain"/>
    <property type="match status" value="1"/>
</dbReference>
<evidence type="ECO:0000256" key="2">
    <source>
        <dbReference type="ARBA" id="ARBA00006375"/>
    </source>
</evidence>
<keyword evidence="8" id="KW-0496">Mitochondrion</keyword>
<keyword evidence="7" id="KW-1133">Transmembrane helix</keyword>
<evidence type="ECO:0000313" key="13">
    <source>
        <dbReference type="EMBL" id="KAL0894234.1"/>
    </source>
</evidence>
<evidence type="ECO:0000313" key="14">
    <source>
        <dbReference type="Proteomes" id="UP001549920"/>
    </source>
</evidence>
<evidence type="ECO:0000256" key="4">
    <source>
        <dbReference type="ARBA" id="ARBA00022692"/>
    </source>
</evidence>
<evidence type="ECO:0000256" key="7">
    <source>
        <dbReference type="ARBA" id="ARBA00022989"/>
    </source>
</evidence>
<evidence type="ECO:0000256" key="5">
    <source>
        <dbReference type="ARBA" id="ARBA00022737"/>
    </source>
</evidence>
<keyword evidence="14" id="KW-1185">Reference proteome</keyword>
<keyword evidence="5" id="KW-0677">Repeat</keyword>
<evidence type="ECO:0000313" key="12">
    <source>
        <dbReference type="EMBL" id="KAL0842416.1"/>
    </source>
</evidence>
<sequence length="313" mass="33785">MAARKKDGVGRDVTDLAMGGVSAMFATLFTNPIEVVKTRLQLQGELQARGQHAVHYRSVPHGLFVIARSEGLVALQSGLPAMLGFQFCLNTFRLGVYRISERRGLTTDFNGRTSIFKGALAAGVGGALGSIAGTPFFLVKTRLQAQAAQAIAVGHQHKHSGTFGALADIYRKEGVKGLFRGVHPQIPRGAVGSSSQMVSFSFAKEQLLARGYFKDSPLLLSFVGANLGGLVMTLCLNPFDVVATRLSNQAVDAQNRGLLYKGMIDCFVKMLRSEGAPALYKGVGANYMRLGPHTVLLLVCWDQLKMLEERIRS</sequence>
<evidence type="ECO:0000256" key="9">
    <source>
        <dbReference type="ARBA" id="ARBA00023136"/>
    </source>
</evidence>
<dbReference type="EMBL" id="JBEUOH010000005">
    <property type="protein sequence ID" value="KAL0894234.1"/>
    <property type="molecule type" value="Genomic_DNA"/>
</dbReference>
<comment type="subcellular location">
    <subcellularLocation>
        <location evidence="1">Mitochondrion inner membrane</location>
        <topology evidence="1">Multi-pass membrane protein</topology>
    </subcellularLocation>
</comment>
<dbReference type="Pfam" id="PF00153">
    <property type="entry name" value="Mito_carr"/>
    <property type="match status" value="3"/>
</dbReference>
<feature type="repeat" description="Solcar" evidence="10">
    <location>
        <begin position="113"/>
        <end position="206"/>
    </location>
</feature>
<dbReference type="PANTHER" id="PTHR45928:SF1">
    <property type="entry name" value="RE38146P"/>
    <property type="match status" value="1"/>
</dbReference>
<evidence type="ECO:0008006" key="16">
    <source>
        <dbReference type="Google" id="ProtNLM"/>
    </source>
</evidence>
<dbReference type="PANTHER" id="PTHR45928">
    <property type="entry name" value="RE38146P"/>
    <property type="match status" value="1"/>
</dbReference>
<feature type="repeat" description="Solcar" evidence="10">
    <location>
        <begin position="216"/>
        <end position="307"/>
    </location>
</feature>
<dbReference type="PROSITE" id="PS50920">
    <property type="entry name" value="SOLCAR"/>
    <property type="match status" value="3"/>
</dbReference>
<dbReference type="InterPro" id="IPR051508">
    <property type="entry name" value="Mito_Carrier_Antiporter"/>
</dbReference>
<comment type="caution">
    <text evidence="12">The sequence shown here is derived from an EMBL/GenBank/DDBJ whole genome shotgun (WGS) entry which is preliminary data.</text>
</comment>
<feature type="repeat" description="Solcar" evidence="10">
    <location>
        <begin position="10"/>
        <end position="103"/>
    </location>
</feature>
<evidence type="ECO:0000313" key="15">
    <source>
        <dbReference type="Proteomes" id="UP001549921"/>
    </source>
</evidence>
<dbReference type="GO" id="GO:0005743">
    <property type="term" value="C:mitochondrial inner membrane"/>
    <property type="evidence" value="ECO:0007669"/>
    <property type="project" value="UniProtKB-SubCell"/>
</dbReference>
<dbReference type="Proteomes" id="UP001549920">
    <property type="component" value="Unassembled WGS sequence"/>
</dbReference>
<proteinExistence type="inferred from homology"/>
<dbReference type="AlphaFoldDB" id="A0ABD0TH72"/>
<gene>
    <name evidence="13" type="ORF">ABMA27_014246</name>
    <name evidence="12" type="ORF">ABMA28_014525</name>
</gene>
<evidence type="ECO:0000256" key="6">
    <source>
        <dbReference type="ARBA" id="ARBA00022792"/>
    </source>
</evidence>
<comment type="similarity">
    <text evidence="2 11">Belongs to the mitochondrial carrier (TC 2.A.29) family.</text>
</comment>
<reference evidence="14 15" key="1">
    <citation type="submission" date="2024-06" db="EMBL/GenBank/DDBJ databases">
        <title>A chromosome-level genome assembly of beet webworm, Loxostege sticticalis.</title>
        <authorList>
            <person name="Zhang Y."/>
        </authorList>
    </citation>
    <scope>NUCLEOTIDE SEQUENCE [LARGE SCALE GENOMIC DNA]</scope>
    <source>
        <strain evidence="13">AQ026</strain>
        <strain evidence="12">AQ028</strain>
        <tissue evidence="12">Male pupae</tissue>
        <tissue evidence="13">Whole body</tissue>
    </source>
</reference>
<name>A0ABD0TH72_LOXSC</name>
<evidence type="ECO:0000256" key="10">
    <source>
        <dbReference type="PROSITE-ProRule" id="PRU00282"/>
    </source>
</evidence>
<evidence type="ECO:0000256" key="1">
    <source>
        <dbReference type="ARBA" id="ARBA00004448"/>
    </source>
</evidence>
<evidence type="ECO:0000256" key="3">
    <source>
        <dbReference type="ARBA" id="ARBA00022448"/>
    </source>
</evidence>
<dbReference type="EMBL" id="JBEDNZ010000005">
    <property type="protein sequence ID" value="KAL0842416.1"/>
    <property type="molecule type" value="Genomic_DNA"/>
</dbReference>